<accession>A0AAE3KJI9</accession>
<protein>
    <submittedName>
        <fullName evidence="1">Uncharacterized protein</fullName>
    </submittedName>
</protein>
<evidence type="ECO:0000313" key="1">
    <source>
        <dbReference type="EMBL" id="MCP2169132.1"/>
    </source>
</evidence>
<sequence>MPYVPAMSECTVVERSDNALVREVVLNGERVREAVTFQPQTRVSFARDDERGTWLIHNDIAHNPRAHPRAVGDGRRGPLTPAVLAVRCAVPSVTRLAPRARVTVHMRQ</sequence>
<dbReference type="InterPro" id="IPR023393">
    <property type="entry name" value="START-like_dom_sf"/>
</dbReference>
<comment type="caution">
    <text evidence="1">The sequence shown here is derived from an EMBL/GenBank/DDBJ whole genome shotgun (WGS) entry which is preliminary data.</text>
</comment>
<evidence type="ECO:0000313" key="2">
    <source>
        <dbReference type="Proteomes" id="UP001206128"/>
    </source>
</evidence>
<dbReference type="InterPro" id="IPR015075">
    <property type="entry name" value="AtaL"/>
</dbReference>
<reference evidence="1" key="1">
    <citation type="submission" date="2022-06" db="EMBL/GenBank/DDBJ databases">
        <title>Genomic Encyclopedia of Archaeal and Bacterial Type Strains, Phase II (KMG-II): from individual species to whole genera.</title>
        <authorList>
            <person name="Goeker M."/>
        </authorList>
    </citation>
    <scope>NUCLEOTIDE SEQUENCE</scope>
    <source>
        <strain evidence="1">DSM 43935</strain>
    </source>
</reference>
<dbReference type="EMBL" id="JAMTCK010000017">
    <property type="protein sequence ID" value="MCP2169132.1"/>
    <property type="molecule type" value="Genomic_DNA"/>
</dbReference>
<proteinExistence type="predicted"/>
<organism evidence="1 2">
    <name type="scientific">Goodfellowiella coeruleoviolacea</name>
    <dbReference type="NCBI Taxonomy" id="334858"/>
    <lineage>
        <taxon>Bacteria</taxon>
        <taxon>Bacillati</taxon>
        <taxon>Actinomycetota</taxon>
        <taxon>Actinomycetes</taxon>
        <taxon>Pseudonocardiales</taxon>
        <taxon>Pseudonocardiaceae</taxon>
        <taxon>Goodfellowiella</taxon>
    </lineage>
</organism>
<keyword evidence="2" id="KW-1185">Reference proteome</keyword>
<gene>
    <name evidence="1" type="ORF">LX83_006016</name>
</gene>
<dbReference type="Pfam" id="PF08982">
    <property type="entry name" value="AtaL"/>
    <property type="match status" value="1"/>
</dbReference>
<dbReference type="Gene3D" id="3.30.530.20">
    <property type="match status" value="1"/>
</dbReference>
<dbReference type="SUPFAM" id="SSF55961">
    <property type="entry name" value="Bet v1-like"/>
    <property type="match status" value="1"/>
</dbReference>
<name>A0AAE3KJI9_9PSEU</name>
<dbReference type="AlphaFoldDB" id="A0AAE3KJI9"/>
<dbReference type="Proteomes" id="UP001206128">
    <property type="component" value="Unassembled WGS sequence"/>
</dbReference>